<organism evidence="1 2">
    <name type="scientific">Didymosphaeria variabile</name>
    <dbReference type="NCBI Taxonomy" id="1932322"/>
    <lineage>
        <taxon>Eukaryota</taxon>
        <taxon>Fungi</taxon>
        <taxon>Dikarya</taxon>
        <taxon>Ascomycota</taxon>
        <taxon>Pezizomycotina</taxon>
        <taxon>Dothideomycetes</taxon>
        <taxon>Pleosporomycetidae</taxon>
        <taxon>Pleosporales</taxon>
        <taxon>Massarineae</taxon>
        <taxon>Didymosphaeriaceae</taxon>
        <taxon>Didymosphaeria</taxon>
    </lineage>
</organism>
<dbReference type="RefSeq" id="XP_056067432.1">
    <property type="nucleotide sequence ID" value="XM_056218167.1"/>
</dbReference>
<accession>A0A9W9C853</accession>
<gene>
    <name evidence="1" type="ORF">N0V89_009416</name>
</gene>
<protein>
    <submittedName>
        <fullName evidence="1">Uncharacterized protein</fullName>
    </submittedName>
</protein>
<evidence type="ECO:0000313" key="2">
    <source>
        <dbReference type="Proteomes" id="UP001140513"/>
    </source>
</evidence>
<sequence length="123" mass="13807">MSSNEAHIARYRAAITRFENRRATATPANVEVYNICITTLNAQITHLETLDPKADVVKETGKEDDVEVCLLLDELQQSGDVLRQAPGPNGGFLAMFNNLNNVYGDLWEKCREQILEIGKRQSE</sequence>
<reference evidence="1" key="1">
    <citation type="submission" date="2022-10" db="EMBL/GenBank/DDBJ databases">
        <title>Tapping the CABI collections for fungal endophytes: first genome assemblies for Collariella, Neodidymelliopsis, Ascochyta clinopodiicola, Didymella pomorum, Didymosphaeria variabile, Neocosmospora piperis and Neocucurbitaria cava.</title>
        <authorList>
            <person name="Hill R."/>
        </authorList>
    </citation>
    <scope>NUCLEOTIDE SEQUENCE</scope>
    <source>
        <strain evidence="1">IMI 356815</strain>
    </source>
</reference>
<dbReference type="Proteomes" id="UP001140513">
    <property type="component" value="Unassembled WGS sequence"/>
</dbReference>
<dbReference type="GeneID" id="80912946"/>
<keyword evidence="2" id="KW-1185">Reference proteome</keyword>
<proteinExistence type="predicted"/>
<name>A0A9W9C853_9PLEO</name>
<dbReference type="AlphaFoldDB" id="A0A9W9C853"/>
<comment type="caution">
    <text evidence="1">The sequence shown here is derived from an EMBL/GenBank/DDBJ whole genome shotgun (WGS) entry which is preliminary data.</text>
</comment>
<evidence type="ECO:0000313" key="1">
    <source>
        <dbReference type="EMBL" id="KAJ4348044.1"/>
    </source>
</evidence>
<dbReference type="EMBL" id="JAPEUX010000007">
    <property type="protein sequence ID" value="KAJ4348044.1"/>
    <property type="molecule type" value="Genomic_DNA"/>
</dbReference>